<evidence type="ECO:0000313" key="1">
    <source>
        <dbReference type="EMBL" id="KAG0412230.1"/>
    </source>
</evidence>
<keyword evidence="2" id="KW-1185">Reference proteome</keyword>
<proteinExistence type="predicted"/>
<sequence length="744" mass="83375">MTCNDLWKLRKYTSYVNHLCPGMSTTREMNVFFFTLSTRDKQERFFAACTHGEADLCDITHKLSVFNEFLQTVGMELKEVAPGNLGLVPLQPGTVIDAFRCTDHRAWILLHWLLKEHRCISTLTLPWTMLPWSTLPKHPQRLLCDALRLNMGTRKLGLSGCTLSNEAFTDLVGAVGTLTALETVELCDVFPIQGSVGHLGGALEKLSALKSLTLSGVRMMPCDAGLLIAALKNSPALSSLDVEDYFLEPEGGAALAEFVAQSVTLKRLCLWQAVCLKMKELKVLFAGLSSNCSIEEVRLKGFALKERTVDLLARTVARHRTLRCLEVRCYVADWEVSGIPLAKLVKRDTGLRELAFAGGKGVCLALFAAAIRKNKTLESLFLGLSDVEVSDYEDFLRALALNESLKHVTFEKVDSTSLSDLCTLLRETGTDGRVRFRAEFEDPRVFVASAKNCVRLRHLSYAPATAKSGLPAESLQHLVRYDQLRELNIRLDGTVECKDASLLASFLASTKTLREANLTFFVDVDATRYLLDGLTLNRSISRLTLKNWTFGAAEIEQLFGIVQTNDVLNELHLQPSDYRGCPTLNQLPQRLRANHSLLKVSVKQGLRYDTQMFQFAVQEVMRRNLSTLHRAAQFVTGLRGRVYAEAFERVSKSLALVKEVQKAMGETEEEARERVKGAQRFLDEHFFVAVGIVKEAVVCVRNGQVQFDRIGLDNWLHVRQYLKVADIEPEPKQESVVPRKKRCL</sequence>
<organism evidence="1 2">
    <name type="scientific">Ixodes persulcatus</name>
    <name type="common">Taiga tick</name>
    <dbReference type="NCBI Taxonomy" id="34615"/>
    <lineage>
        <taxon>Eukaryota</taxon>
        <taxon>Metazoa</taxon>
        <taxon>Ecdysozoa</taxon>
        <taxon>Arthropoda</taxon>
        <taxon>Chelicerata</taxon>
        <taxon>Arachnida</taxon>
        <taxon>Acari</taxon>
        <taxon>Parasitiformes</taxon>
        <taxon>Ixodida</taxon>
        <taxon>Ixodoidea</taxon>
        <taxon>Ixodidae</taxon>
        <taxon>Ixodinae</taxon>
        <taxon>Ixodes</taxon>
    </lineage>
</organism>
<dbReference type="Proteomes" id="UP000805193">
    <property type="component" value="Unassembled WGS sequence"/>
</dbReference>
<protein>
    <submittedName>
        <fullName evidence="1">Uncharacterized protein</fullName>
    </submittedName>
</protein>
<evidence type="ECO:0000313" key="2">
    <source>
        <dbReference type="Proteomes" id="UP000805193"/>
    </source>
</evidence>
<comment type="caution">
    <text evidence="1">The sequence shown here is derived from an EMBL/GenBank/DDBJ whole genome shotgun (WGS) entry which is preliminary data.</text>
</comment>
<reference evidence="1 2" key="1">
    <citation type="journal article" date="2020" name="Cell">
        <title>Large-Scale Comparative Analyses of Tick Genomes Elucidate Their Genetic Diversity and Vector Capacities.</title>
        <authorList>
            <consortium name="Tick Genome and Microbiome Consortium (TIGMIC)"/>
            <person name="Jia N."/>
            <person name="Wang J."/>
            <person name="Shi W."/>
            <person name="Du L."/>
            <person name="Sun Y."/>
            <person name="Zhan W."/>
            <person name="Jiang J.F."/>
            <person name="Wang Q."/>
            <person name="Zhang B."/>
            <person name="Ji P."/>
            <person name="Bell-Sakyi L."/>
            <person name="Cui X.M."/>
            <person name="Yuan T.T."/>
            <person name="Jiang B.G."/>
            <person name="Yang W.F."/>
            <person name="Lam T.T."/>
            <person name="Chang Q.C."/>
            <person name="Ding S.J."/>
            <person name="Wang X.J."/>
            <person name="Zhu J.G."/>
            <person name="Ruan X.D."/>
            <person name="Zhao L."/>
            <person name="Wei J.T."/>
            <person name="Ye R.Z."/>
            <person name="Que T.C."/>
            <person name="Du C.H."/>
            <person name="Zhou Y.H."/>
            <person name="Cheng J.X."/>
            <person name="Dai P.F."/>
            <person name="Guo W.B."/>
            <person name="Han X.H."/>
            <person name="Huang E.J."/>
            <person name="Li L.F."/>
            <person name="Wei W."/>
            <person name="Gao Y.C."/>
            <person name="Liu J.Z."/>
            <person name="Shao H.Z."/>
            <person name="Wang X."/>
            <person name="Wang C.C."/>
            <person name="Yang T.C."/>
            <person name="Huo Q.B."/>
            <person name="Li W."/>
            <person name="Chen H.Y."/>
            <person name="Chen S.E."/>
            <person name="Zhou L.G."/>
            <person name="Ni X.B."/>
            <person name="Tian J.H."/>
            <person name="Sheng Y."/>
            <person name="Liu T."/>
            <person name="Pan Y.S."/>
            <person name="Xia L.Y."/>
            <person name="Li J."/>
            <person name="Zhao F."/>
            <person name="Cao W.C."/>
        </authorList>
    </citation>
    <scope>NUCLEOTIDE SEQUENCE [LARGE SCALE GENOMIC DNA]</scope>
    <source>
        <strain evidence="1">Iper-2018</strain>
    </source>
</reference>
<gene>
    <name evidence="1" type="ORF">HPB47_010647</name>
</gene>
<dbReference type="EMBL" id="JABSTQ010011365">
    <property type="protein sequence ID" value="KAG0412230.1"/>
    <property type="molecule type" value="Genomic_DNA"/>
</dbReference>
<name>A0AC60NYJ9_IXOPE</name>
<accession>A0AC60NYJ9</accession>